<dbReference type="InterPro" id="IPR052000">
    <property type="entry name" value="ETFRF1"/>
</dbReference>
<keyword evidence="4" id="KW-1185">Reference proteome</keyword>
<dbReference type="PANTHER" id="PTHR21024:SF0">
    <property type="entry name" value="ELECTRON TRANSFER FLAVOPROTEIN REGULATORY FACTOR 1"/>
    <property type="match status" value="1"/>
</dbReference>
<dbReference type="Pfam" id="PF05347">
    <property type="entry name" value="Complex1_LYR"/>
    <property type="match status" value="1"/>
</dbReference>
<dbReference type="PANTHER" id="PTHR21024">
    <property type="entry name" value="GROWTH HORMONE-INDUCIBLE SOLUBLE PROTEIN-RELATED"/>
    <property type="match status" value="1"/>
</dbReference>
<reference evidence="3" key="2">
    <citation type="submission" date="2015-06" db="UniProtKB">
        <authorList>
            <consortium name="EnsemblMetazoa"/>
        </authorList>
    </citation>
    <scope>IDENTIFICATION</scope>
</reference>
<dbReference type="STRING" id="36166.T1GNW3"/>
<evidence type="ECO:0000313" key="3">
    <source>
        <dbReference type="EnsemblMetazoa" id="MESCA005274-PA"/>
    </source>
</evidence>
<accession>T1GNW3</accession>
<protein>
    <recommendedName>
        <fullName evidence="2">Complex 1 LYR protein domain-containing protein</fullName>
    </recommendedName>
</protein>
<organism evidence="3 4">
    <name type="scientific">Megaselia scalaris</name>
    <name type="common">Humpbacked fly</name>
    <name type="synonym">Phora scalaris</name>
    <dbReference type="NCBI Taxonomy" id="36166"/>
    <lineage>
        <taxon>Eukaryota</taxon>
        <taxon>Metazoa</taxon>
        <taxon>Ecdysozoa</taxon>
        <taxon>Arthropoda</taxon>
        <taxon>Hexapoda</taxon>
        <taxon>Insecta</taxon>
        <taxon>Pterygota</taxon>
        <taxon>Neoptera</taxon>
        <taxon>Endopterygota</taxon>
        <taxon>Diptera</taxon>
        <taxon>Brachycera</taxon>
        <taxon>Muscomorpha</taxon>
        <taxon>Platypezoidea</taxon>
        <taxon>Phoridae</taxon>
        <taxon>Megaseliini</taxon>
        <taxon>Megaselia</taxon>
    </lineage>
</organism>
<dbReference type="EnsemblMetazoa" id="MESCA005274-RA">
    <property type="protein sequence ID" value="MESCA005274-PA"/>
    <property type="gene ID" value="MESCA005274"/>
</dbReference>
<sequence length="69" mass="8211">LQYLGREYPNGPEKFRKQIHEAFIKNKDVADPKKITALIAQGRHLVKEMEALYNLKKYRFLKKSYEEGK</sequence>
<dbReference type="OMA" id="RGEYMAR"/>
<dbReference type="AlphaFoldDB" id="T1GNW3"/>
<evidence type="ECO:0000256" key="1">
    <source>
        <dbReference type="ARBA" id="ARBA00009508"/>
    </source>
</evidence>
<name>T1GNW3_MEGSC</name>
<dbReference type="GO" id="GO:0022904">
    <property type="term" value="P:respiratory electron transport chain"/>
    <property type="evidence" value="ECO:0007669"/>
    <property type="project" value="TreeGrafter"/>
</dbReference>
<evidence type="ECO:0000259" key="2">
    <source>
        <dbReference type="Pfam" id="PF05347"/>
    </source>
</evidence>
<dbReference type="CDD" id="cd20265">
    <property type="entry name" value="Complex1_LYR_ETFRF1_LYRM5"/>
    <property type="match status" value="1"/>
</dbReference>
<dbReference type="HOGENOM" id="CLU_141157_2_0_1"/>
<reference evidence="4" key="1">
    <citation type="submission" date="2013-02" db="EMBL/GenBank/DDBJ databases">
        <authorList>
            <person name="Hughes D."/>
        </authorList>
    </citation>
    <scope>NUCLEOTIDE SEQUENCE</scope>
    <source>
        <strain>Durham</strain>
        <strain evidence="4">NC isolate 2 -- Noor lab</strain>
    </source>
</reference>
<evidence type="ECO:0000313" key="4">
    <source>
        <dbReference type="Proteomes" id="UP000015102"/>
    </source>
</evidence>
<dbReference type="Proteomes" id="UP000015102">
    <property type="component" value="Unassembled WGS sequence"/>
</dbReference>
<dbReference type="EMBL" id="CAQQ02072284">
    <property type="status" value="NOT_ANNOTATED_CDS"/>
    <property type="molecule type" value="Genomic_DNA"/>
</dbReference>
<proteinExistence type="inferred from homology"/>
<dbReference type="GO" id="GO:0005739">
    <property type="term" value="C:mitochondrion"/>
    <property type="evidence" value="ECO:0007669"/>
    <property type="project" value="TreeGrafter"/>
</dbReference>
<dbReference type="InterPro" id="IPR045296">
    <property type="entry name" value="Complex1_LYR_ETFRF1_LYRM5"/>
</dbReference>
<dbReference type="GO" id="GO:0090324">
    <property type="term" value="P:negative regulation of oxidative phosphorylation"/>
    <property type="evidence" value="ECO:0007669"/>
    <property type="project" value="InterPro"/>
</dbReference>
<feature type="domain" description="Complex 1 LYR protein" evidence="2">
    <location>
        <begin position="3"/>
        <end position="46"/>
    </location>
</feature>
<comment type="similarity">
    <text evidence="1">Belongs to the complex I LYR family.</text>
</comment>
<dbReference type="InterPro" id="IPR008011">
    <property type="entry name" value="Complex1_LYR_dom"/>
</dbReference>